<dbReference type="AlphaFoldDB" id="A0A0B6WWA4"/>
<dbReference type="InterPro" id="IPR001279">
    <property type="entry name" value="Metallo-B-lactamas"/>
</dbReference>
<reference evidence="8 9" key="2">
    <citation type="submission" date="2015-01" db="EMBL/GenBank/DDBJ databases">
        <title>Complete genome sequence of Pyrinomonas methylaliphatogenes type strain K22T.</title>
        <authorList>
            <person name="Lee K.C.Y."/>
            <person name="Power J.F."/>
            <person name="Dunfield P.F."/>
            <person name="Morgan X.C."/>
            <person name="Huttenhower C."/>
            <person name="Stott M.B."/>
        </authorList>
    </citation>
    <scope>NUCLEOTIDE SEQUENCE [LARGE SCALE GENOMIC DNA]</scope>
    <source>
        <strain evidence="8 9">K22</strain>
    </source>
</reference>
<feature type="transmembrane region" description="Helical" evidence="6">
    <location>
        <begin position="7"/>
        <end position="26"/>
    </location>
</feature>
<keyword evidence="4 6" id="KW-1133">Transmembrane helix</keyword>
<evidence type="ECO:0000256" key="1">
    <source>
        <dbReference type="ARBA" id="ARBA00004651"/>
    </source>
</evidence>
<dbReference type="GO" id="GO:0005886">
    <property type="term" value="C:plasma membrane"/>
    <property type="evidence" value="ECO:0007669"/>
    <property type="project" value="UniProtKB-SubCell"/>
</dbReference>
<dbReference type="NCBIfam" id="TIGR00360">
    <property type="entry name" value="ComEC_N-term"/>
    <property type="match status" value="1"/>
</dbReference>
<dbReference type="Pfam" id="PF13567">
    <property type="entry name" value="DUF4131"/>
    <property type="match status" value="1"/>
</dbReference>
<feature type="transmembrane region" description="Helical" evidence="6">
    <location>
        <begin position="32"/>
        <end position="50"/>
    </location>
</feature>
<evidence type="ECO:0000256" key="5">
    <source>
        <dbReference type="ARBA" id="ARBA00023136"/>
    </source>
</evidence>
<dbReference type="InterPro" id="IPR036866">
    <property type="entry name" value="RibonucZ/Hydroxyglut_hydro"/>
</dbReference>
<dbReference type="Proteomes" id="UP000031518">
    <property type="component" value="Unassembled WGS sequence"/>
</dbReference>
<dbReference type="EMBL" id="CBXV010000005">
    <property type="protein sequence ID" value="CDM65543.1"/>
    <property type="molecule type" value="Genomic_DNA"/>
</dbReference>
<proteinExistence type="predicted"/>
<keyword evidence="3 6" id="KW-0812">Transmembrane</keyword>
<evidence type="ECO:0000259" key="7">
    <source>
        <dbReference type="SMART" id="SM00849"/>
    </source>
</evidence>
<dbReference type="PANTHER" id="PTHR30619">
    <property type="entry name" value="DNA INTERNALIZATION/COMPETENCE PROTEIN COMEC/REC2"/>
    <property type="match status" value="1"/>
</dbReference>
<protein>
    <submittedName>
        <fullName evidence="8">ComEC/Rec2-related protein</fullName>
    </submittedName>
</protein>
<reference evidence="8 9" key="1">
    <citation type="submission" date="2013-12" db="EMBL/GenBank/DDBJ databases">
        <authorList>
            <person name="Stott M."/>
        </authorList>
    </citation>
    <scope>NUCLEOTIDE SEQUENCE [LARGE SCALE GENOMIC DNA]</scope>
    <source>
        <strain evidence="8 9">K22</strain>
    </source>
</reference>
<dbReference type="SMART" id="SM00849">
    <property type="entry name" value="Lactamase_B"/>
    <property type="match status" value="1"/>
</dbReference>
<feature type="transmembrane region" description="Helical" evidence="6">
    <location>
        <begin position="457"/>
        <end position="480"/>
    </location>
</feature>
<dbReference type="RefSeq" id="WP_041975891.1">
    <property type="nucleotide sequence ID" value="NZ_CBXV010000005.1"/>
</dbReference>
<feature type="transmembrane region" description="Helical" evidence="6">
    <location>
        <begin position="486"/>
        <end position="510"/>
    </location>
</feature>
<evidence type="ECO:0000256" key="2">
    <source>
        <dbReference type="ARBA" id="ARBA00022475"/>
    </source>
</evidence>
<dbReference type="InterPro" id="IPR035681">
    <property type="entry name" value="ComA-like_MBL"/>
</dbReference>
<dbReference type="Pfam" id="PF00753">
    <property type="entry name" value="Lactamase_B"/>
    <property type="match status" value="1"/>
</dbReference>
<feature type="domain" description="Metallo-beta-lactamase" evidence="7">
    <location>
        <begin position="630"/>
        <end position="842"/>
    </location>
</feature>
<dbReference type="InterPro" id="IPR004477">
    <property type="entry name" value="ComEC_N"/>
</dbReference>
<sequence>MGLRRFAFNPHPLALLAACFAIGIGASDWLSMRVALSLGPLAVICALVALKREREGIATLCVAVAYLTAGIVAWQIEEGRSNSSSLRSLYETRRIESGEPVELTGTLARAPERTLDGVYLFIETSRLRYRGDDFAARGQAQLFLPLRDREAERKYRELKLEYGTRVRVFVRLEREESFRNPGVESPLAVMQQRGIDAWGTIKSVLLIERVSDGERSLFWWLAQARAEAAEKIDGLFAAETAGLLKAILLGNRYTISRAIGESFREGGTFHILVISGTHIAFLGSLILLILRSLVRNRVAQYVVTALCLWGYALAVGAEAPVTRAALMWTCVSFAPIVGRSAPSLNALGGSALALLIWRPQELFDRSFHLTFLSVLAIVALAWPIGKRMREVGQWRPTRLTPYPPRCARWFRVLAETLFWSEREWRRELTRSLYSYRLFKTRAARAIERWHLQRALRYVAMALIISCATQLALLPLFVLYFHRVSLAGVLLNIVIAPLIGALAILASFALLLDAANAHLAERVASACEALVALTAHAVDPFAKLGLGALRLPEYAGSGAMIYLIYYAIFIALLRSVARWDPLRFDSRSAEGRWVGLSSAALSLCVAIVIAHPWSERGEGGWLRVDFLDVGQGDAALITLPSGKTVLVDGGGRPRYDLEEERSFERDRRSIGEAVVAEYLWWRGLDHVDYLVATHADADHIGGLIDIARLFRVRAAFVASTEGEENGEFARFAAALCARGIPLYRLSRGDLLRDGAVAIETLWPPSEGMGLRDNERSIVLRVRYGERSLLFTGDIESGVEERLVKSADLRCDVVKVAHHGSRTSSSPDFVSATRPSLAVISVGRRSPFGHPHAEVVARWRTSGARVLITGEMGMVTVLTDGRALDVRTAVR</sequence>
<gene>
    <name evidence="8" type="ORF">PYK22_01546</name>
</gene>
<evidence type="ECO:0000313" key="9">
    <source>
        <dbReference type="Proteomes" id="UP000031518"/>
    </source>
</evidence>
<keyword evidence="2" id="KW-1003">Cell membrane</keyword>
<keyword evidence="5 6" id="KW-0472">Membrane</keyword>
<dbReference type="PROSITE" id="PS51257">
    <property type="entry name" value="PROKAR_LIPOPROTEIN"/>
    <property type="match status" value="1"/>
</dbReference>
<evidence type="ECO:0000256" key="4">
    <source>
        <dbReference type="ARBA" id="ARBA00022989"/>
    </source>
</evidence>
<comment type="subcellular location">
    <subcellularLocation>
        <location evidence="1">Cell membrane</location>
        <topology evidence="1">Multi-pass membrane protein</topology>
    </subcellularLocation>
</comment>
<dbReference type="InterPro" id="IPR025405">
    <property type="entry name" value="DUF4131"/>
</dbReference>
<evidence type="ECO:0000256" key="3">
    <source>
        <dbReference type="ARBA" id="ARBA00022692"/>
    </source>
</evidence>
<dbReference type="PANTHER" id="PTHR30619:SF1">
    <property type="entry name" value="RECOMBINATION PROTEIN 2"/>
    <property type="match status" value="1"/>
</dbReference>
<dbReference type="OrthoDB" id="9761531at2"/>
<organism evidence="8 9">
    <name type="scientific">Pyrinomonas methylaliphatogenes</name>
    <dbReference type="NCBI Taxonomy" id="454194"/>
    <lineage>
        <taxon>Bacteria</taxon>
        <taxon>Pseudomonadati</taxon>
        <taxon>Acidobacteriota</taxon>
        <taxon>Blastocatellia</taxon>
        <taxon>Blastocatellales</taxon>
        <taxon>Pyrinomonadaceae</taxon>
        <taxon>Pyrinomonas</taxon>
    </lineage>
</organism>
<name>A0A0B6WWA4_9BACT</name>
<dbReference type="Pfam" id="PF03772">
    <property type="entry name" value="Competence"/>
    <property type="match status" value="1"/>
</dbReference>
<feature type="transmembrane region" description="Helical" evidence="6">
    <location>
        <begin position="553"/>
        <end position="572"/>
    </location>
</feature>
<evidence type="ECO:0000256" key="6">
    <source>
        <dbReference type="SAM" id="Phobius"/>
    </source>
</evidence>
<dbReference type="STRING" id="454194.PYK22_01546"/>
<dbReference type="SUPFAM" id="SSF56281">
    <property type="entry name" value="Metallo-hydrolase/oxidoreductase"/>
    <property type="match status" value="1"/>
</dbReference>
<feature type="transmembrane region" description="Helical" evidence="6">
    <location>
        <begin position="269"/>
        <end position="291"/>
    </location>
</feature>
<accession>A0A0B6WWA4</accession>
<keyword evidence="9" id="KW-1185">Reference proteome</keyword>
<feature type="transmembrane region" description="Helical" evidence="6">
    <location>
        <begin position="592"/>
        <end position="612"/>
    </location>
</feature>
<feature type="transmembrane region" description="Helical" evidence="6">
    <location>
        <begin position="298"/>
        <end position="317"/>
    </location>
</feature>
<dbReference type="CDD" id="cd07731">
    <property type="entry name" value="ComA-like_MBL-fold"/>
    <property type="match status" value="1"/>
</dbReference>
<feature type="transmembrane region" description="Helical" evidence="6">
    <location>
        <begin position="57"/>
        <end position="76"/>
    </location>
</feature>
<evidence type="ECO:0000313" key="8">
    <source>
        <dbReference type="EMBL" id="CDM65543.1"/>
    </source>
</evidence>
<feature type="transmembrane region" description="Helical" evidence="6">
    <location>
        <begin position="367"/>
        <end position="385"/>
    </location>
</feature>
<dbReference type="Gene3D" id="3.60.15.10">
    <property type="entry name" value="Ribonuclease Z/Hydroxyacylglutathione hydrolase-like"/>
    <property type="match status" value="1"/>
</dbReference>
<dbReference type="InterPro" id="IPR052159">
    <property type="entry name" value="Competence_DNA_uptake"/>
</dbReference>